<feature type="domain" description="Glyoxalase/fosfomycin resistance/dioxygenase" evidence="2">
    <location>
        <begin position="40"/>
        <end position="108"/>
    </location>
</feature>
<evidence type="ECO:0000313" key="5">
    <source>
        <dbReference type="Proteomes" id="UP000184268"/>
    </source>
</evidence>
<dbReference type="InterPro" id="IPR004360">
    <property type="entry name" value="Glyas_Fos-R_dOase_dom"/>
</dbReference>
<dbReference type="RefSeq" id="WP_067658567.1">
    <property type="nucleotide sequence ID" value="NZ_FQXG01000001.1"/>
</dbReference>
<dbReference type="EMBL" id="FQXG01000001">
    <property type="protein sequence ID" value="SHG95525.1"/>
    <property type="molecule type" value="Genomic_DNA"/>
</dbReference>
<feature type="signal peptide" evidence="1">
    <location>
        <begin position="1"/>
        <end position="18"/>
    </location>
</feature>
<protein>
    <submittedName>
        <fullName evidence="4">Uncharacterized protein</fullName>
    </submittedName>
</protein>
<feature type="domain" description="Glyoxalase-like" evidence="3">
    <location>
        <begin position="169"/>
        <end position="266"/>
    </location>
</feature>
<dbReference type="Proteomes" id="UP000184268">
    <property type="component" value="Unassembled WGS sequence"/>
</dbReference>
<dbReference type="PANTHER" id="PTHR33993">
    <property type="entry name" value="GLYOXALASE-RELATED"/>
    <property type="match status" value="1"/>
</dbReference>
<reference evidence="4 5" key="1">
    <citation type="submission" date="2016-11" db="EMBL/GenBank/DDBJ databases">
        <authorList>
            <person name="Jaros S."/>
            <person name="Januszkiewicz K."/>
            <person name="Wedrychowicz H."/>
        </authorList>
    </citation>
    <scope>NUCLEOTIDE SEQUENCE [LARGE SCALE GENOMIC DNA]</scope>
    <source>
        <strain evidence="4 5">DSM 16917</strain>
    </source>
</reference>
<dbReference type="OrthoDB" id="9793039at2"/>
<organism evidence="4 5">
    <name type="scientific">Ferrimonas marina</name>
    <dbReference type="NCBI Taxonomy" id="299255"/>
    <lineage>
        <taxon>Bacteria</taxon>
        <taxon>Pseudomonadati</taxon>
        <taxon>Pseudomonadota</taxon>
        <taxon>Gammaproteobacteria</taxon>
        <taxon>Alteromonadales</taxon>
        <taxon>Ferrimonadaceae</taxon>
        <taxon>Ferrimonas</taxon>
    </lineage>
</organism>
<evidence type="ECO:0000259" key="3">
    <source>
        <dbReference type="Pfam" id="PF18029"/>
    </source>
</evidence>
<dbReference type="AlphaFoldDB" id="A0A1M5P1D2"/>
<accession>A0A1M5P1D2</accession>
<dbReference type="Pfam" id="PF18029">
    <property type="entry name" value="Glyoxalase_6"/>
    <property type="match status" value="1"/>
</dbReference>
<keyword evidence="5" id="KW-1185">Reference proteome</keyword>
<dbReference type="SUPFAM" id="SSF54593">
    <property type="entry name" value="Glyoxalase/Bleomycin resistance protein/Dihydroxybiphenyl dioxygenase"/>
    <property type="match status" value="2"/>
</dbReference>
<keyword evidence="1" id="KW-0732">Signal</keyword>
<dbReference type="InterPro" id="IPR041581">
    <property type="entry name" value="Glyoxalase_6"/>
</dbReference>
<evidence type="ECO:0000313" key="4">
    <source>
        <dbReference type="EMBL" id="SHG95525.1"/>
    </source>
</evidence>
<proteinExistence type="predicted"/>
<dbReference type="InterPro" id="IPR029068">
    <property type="entry name" value="Glyas_Bleomycin-R_OHBP_Dase"/>
</dbReference>
<sequence length="275" mass="30126">MRAVVALFFLLFALSVRAEFPPIAGGEQSLSLPGKVVWHDLFSSDPRASATFYQRVFGWQIVALENEPYWLFYHDNQPLAGMVMREEPDQSRAGAIWIPHFSSSNLDPSSTLAKRSRWLMPPRKMGQRGVQAIGQDPQGGIFGLLKSEAGDPQDSAAGPGEFGWHMLFTPKADDASEFYQKMLLVEREPDNDSWLLNSAGVSRAVISPAKTEQDDRGAVWLAAIVVQDLDESATQALAAGASWLVEPQDGDSIYLMIDPVGALFGLMGVTEEVSP</sequence>
<evidence type="ECO:0000259" key="2">
    <source>
        <dbReference type="Pfam" id="PF00903"/>
    </source>
</evidence>
<dbReference type="InterPro" id="IPR052164">
    <property type="entry name" value="Anthracycline_SecMetBiosynth"/>
</dbReference>
<feature type="chain" id="PRO_5009912777" evidence="1">
    <location>
        <begin position="19"/>
        <end position="275"/>
    </location>
</feature>
<dbReference type="STRING" id="299255.SAMN02745129_1251"/>
<evidence type="ECO:0000256" key="1">
    <source>
        <dbReference type="SAM" id="SignalP"/>
    </source>
</evidence>
<dbReference type="Pfam" id="PF00903">
    <property type="entry name" value="Glyoxalase"/>
    <property type="match status" value="1"/>
</dbReference>
<name>A0A1M5P1D2_9GAMM</name>
<dbReference type="Gene3D" id="3.10.180.10">
    <property type="entry name" value="2,3-Dihydroxybiphenyl 1,2-Dioxygenase, domain 1"/>
    <property type="match status" value="2"/>
</dbReference>
<gene>
    <name evidence="4" type="ORF">SAMN02745129_1251</name>
</gene>
<dbReference type="PANTHER" id="PTHR33993:SF14">
    <property type="entry name" value="GB|AAF24581.1"/>
    <property type="match status" value="1"/>
</dbReference>
<dbReference type="CDD" id="cd07247">
    <property type="entry name" value="SgaA_N_like"/>
    <property type="match status" value="1"/>
</dbReference>